<evidence type="ECO:0000313" key="1">
    <source>
        <dbReference type="EMBL" id="ORX68105.1"/>
    </source>
</evidence>
<proteinExistence type="predicted"/>
<comment type="caution">
    <text evidence="1">The sequence shown here is derived from an EMBL/GenBank/DDBJ whole genome shotgun (WGS) entry which is preliminary data.</text>
</comment>
<reference evidence="1 2" key="1">
    <citation type="submission" date="2016-07" db="EMBL/GenBank/DDBJ databases">
        <title>Pervasive Adenine N6-methylation of Active Genes in Fungi.</title>
        <authorList>
            <consortium name="DOE Joint Genome Institute"/>
            <person name="Mondo S.J."/>
            <person name="Dannebaum R.O."/>
            <person name="Kuo R.C."/>
            <person name="Labutti K."/>
            <person name="Haridas S."/>
            <person name="Kuo A."/>
            <person name="Salamov A."/>
            <person name="Ahrendt S.R."/>
            <person name="Lipzen A."/>
            <person name="Sullivan W."/>
            <person name="Andreopoulos W.B."/>
            <person name="Clum A."/>
            <person name="Lindquist E."/>
            <person name="Daum C."/>
            <person name="Ramamoorthy G.K."/>
            <person name="Gryganskyi A."/>
            <person name="Culley D."/>
            <person name="Magnuson J.K."/>
            <person name="James T.Y."/>
            <person name="O'Malley M.A."/>
            <person name="Stajich J.E."/>
            <person name="Spatafora J.W."/>
            <person name="Visel A."/>
            <person name="Grigoriev I.V."/>
        </authorList>
    </citation>
    <scope>NUCLEOTIDE SEQUENCE [LARGE SCALE GENOMIC DNA]</scope>
    <source>
        <strain evidence="1 2">ATCC 12442</strain>
    </source>
</reference>
<organism evidence="1 2">
    <name type="scientific">Linderina pennispora</name>
    <dbReference type="NCBI Taxonomy" id="61395"/>
    <lineage>
        <taxon>Eukaryota</taxon>
        <taxon>Fungi</taxon>
        <taxon>Fungi incertae sedis</taxon>
        <taxon>Zoopagomycota</taxon>
        <taxon>Kickxellomycotina</taxon>
        <taxon>Kickxellomycetes</taxon>
        <taxon>Kickxellales</taxon>
        <taxon>Kickxellaceae</taxon>
        <taxon>Linderina</taxon>
    </lineage>
</organism>
<protein>
    <submittedName>
        <fullName evidence="1">Uncharacterized protein</fullName>
    </submittedName>
</protein>
<feature type="non-terminal residue" evidence="1">
    <location>
        <position position="179"/>
    </location>
</feature>
<dbReference type="GeneID" id="63804637"/>
<keyword evidence="2" id="KW-1185">Reference proteome</keyword>
<dbReference type="AlphaFoldDB" id="A0A1Y1W457"/>
<accession>A0A1Y1W457</accession>
<sequence length="179" mass="20337">MSNVFTFVNPSVFRSRTEIYQGSFTASSEVEAMQPVYRVYHKGRVLDIALADSNETPIITCRLEGFRRRRGKLYGPNTIAPINMESCMKDNWIIHDFEGNRYKWKVKSFRGPDWTLLDENKNTFATFDRSGWRMHVAGRLTITKPVSKDFLLIILLTSRLVHNTVQDSEAAAAAAASAA</sequence>
<dbReference type="OrthoDB" id="5573441at2759"/>
<evidence type="ECO:0000313" key="2">
    <source>
        <dbReference type="Proteomes" id="UP000193922"/>
    </source>
</evidence>
<name>A0A1Y1W457_9FUNG</name>
<dbReference type="RefSeq" id="XP_040741919.1">
    <property type="nucleotide sequence ID" value="XM_040887989.1"/>
</dbReference>
<dbReference type="Proteomes" id="UP000193922">
    <property type="component" value="Unassembled WGS sequence"/>
</dbReference>
<gene>
    <name evidence="1" type="ORF">DL89DRAFT_268637</name>
</gene>
<dbReference type="EMBL" id="MCFD01000010">
    <property type="protein sequence ID" value="ORX68105.1"/>
    <property type="molecule type" value="Genomic_DNA"/>
</dbReference>